<feature type="domain" description="Hydantoinase B/oxoprolinase" evidence="1">
    <location>
        <begin position="3"/>
        <end position="524"/>
    </location>
</feature>
<dbReference type="EMBL" id="QZAA01000113">
    <property type="protein sequence ID" value="RQD76532.1"/>
    <property type="molecule type" value="Genomic_DNA"/>
</dbReference>
<organism evidence="2 3">
    <name type="scientific">Candidatus Syntrophonatronum acetioxidans</name>
    <dbReference type="NCBI Taxonomy" id="1795816"/>
    <lineage>
        <taxon>Bacteria</taxon>
        <taxon>Bacillati</taxon>
        <taxon>Bacillota</taxon>
        <taxon>Clostridia</taxon>
        <taxon>Eubacteriales</taxon>
        <taxon>Syntrophomonadaceae</taxon>
        <taxon>Candidatus Syntrophonatronum</taxon>
    </lineage>
</organism>
<reference evidence="2 3" key="1">
    <citation type="submission" date="2018-08" db="EMBL/GenBank/DDBJ databases">
        <title>The metabolism and importance of syntrophic acetate oxidation coupled to methane or sulfide production in haloalkaline environments.</title>
        <authorList>
            <person name="Timmers P.H.A."/>
            <person name="Vavourakis C.D."/>
            <person name="Sorokin D.Y."/>
            <person name="Sinninghe Damste J.S."/>
            <person name="Muyzer G."/>
            <person name="Stams A.J.M."/>
            <person name="Plugge C.M."/>
        </authorList>
    </citation>
    <scope>NUCLEOTIDE SEQUENCE [LARGE SCALE GENOMIC DNA]</scope>
    <source>
        <strain evidence="2">MSAO_Bac1</strain>
    </source>
</reference>
<dbReference type="GO" id="GO:0005829">
    <property type="term" value="C:cytosol"/>
    <property type="evidence" value="ECO:0007669"/>
    <property type="project" value="TreeGrafter"/>
</dbReference>
<dbReference type="GO" id="GO:0017168">
    <property type="term" value="F:5-oxoprolinase (ATP-hydrolyzing) activity"/>
    <property type="evidence" value="ECO:0007669"/>
    <property type="project" value="TreeGrafter"/>
</dbReference>
<dbReference type="InterPro" id="IPR045079">
    <property type="entry name" value="Oxoprolinase-like"/>
</dbReference>
<comment type="caution">
    <text evidence="2">The sequence shown here is derived from an EMBL/GenBank/DDBJ whole genome shotgun (WGS) entry which is preliminary data.</text>
</comment>
<dbReference type="GO" id="GO:0006749">
    <property type="term" value="P:glutathione metabolic process"/>
    <property type="evidence" value="ECO:0007669"/>
    <property type="project" value="TreeGrafter"/>
</dbReference>
<dbReference type="PANTHER" id="PTHR11365">
    <property type="entry name" value="5-OXOPROLINASE RELATED"/>
    <property type="match status" value="1"/>
</dbReference>
<dbReference type="InterPro" id="IPR003692">
    <property type="entry name" value="Hydantoinase_B"/>
</dbReference>
<name>A0A424YFH6_9FIRM</name>
<evidence type="ECO:0000259" key="1">
    <source>
        <dbReference type="Pfam" id="PF02538"/>
    </source>
</evidence>
<proteinExistence type="predicted"/>
<dbReference type="AlphaFoldDB" id="A0A424YFH6"/>
<gene>
    <name evidence="2" type="ORF">D5R97_04300</name>
</gene>
<dbReference type="PANTHER" id="PTHR11365:SF23">
    <property type="entry name" value="HYPOTHETICAL 5-OXOPROLINASE (EUROFUNG)-RELATED"/>
    <property type="match status" value="1"/>
</dbReference>
<dbReference type="Pfam" id="PF02538">
    <property type="entry name" value="Hydantoinase_B"/>
    <property type="match status" value="1"/>
</dbReference>
<evidence type="ECO:0000313" key="3">
    <source>
        <dbReference type="Proteomes" id="UP000285138"/>
    </source>
</evidence>
<dbReference type="Proteomes" id="UP000285138">
    <property type="component" value="Unassembled WGS sequence"/>
</dbReference>
<sequence length="581" mass="63566">MIDAATLEVMRNALQSIAEEMGVTLIRTALSPNIKDRKDCSTAIYTPDGRLVAQAEHIPLHLGLMQSVVKEVLKAYPREKLSPGDALIINDPYISGSHLPDVCIFMPVFYQEEIIAIMANLAHHVDVGGMTPGSTPSNSTSIFQEGIRIPPVKIMKKGKLDEEIMEILSRNVRTSFEFNGDIRAQIAANAVGMKRFLELIDRYGKENVKNYLEELIAYSERALREEIKRIPRGNWEYVDYLEGDGISQVPLAIRLNVNINEDTISLDFNGTDSQAQGPVNSTRAVTLACVYYVVKSVLNPDIPSNEGISLPLEVNTPAGTLVNPLYPSPVSNANINTAQRIADVILGAFSKILPEKVPAASAGTMGLFTIGGLDPRSGEHYSYVETYGGGQGAFSGGDGMDGVHTNMTNTRNTPTEVIEIAYPLLVKRYSLRPDTEGPGKYRGGMGLCREIEVLGHKAQVTLSSERGNIKPWGLKGGKPGANSLNLFIDAAGKEVKKPARITTQVNPGTRIVYNTPGGGGYGLPYERDPLQVARDVKKGLISRERAEKEYVVVLDSQNLELDLEKTHNLRKKLLKDNIEKP</sequence>
<evidence type="ECO:0000313" key="2">
    <source>
        <dbReference type="EMBL" id="RQD76532.1"/>
    </source>
</evidence>
<accession>A0A424YFH6</accession>
<protein>
    <submittedName>
        <fullName evidence="2">Hydantoinase B/oxoprolinase family protein</fullName>
    </submittedName>
</protein>